<organism evidence="2">
    <name type="scientific">marine sediment metagenome</name>
    <dbReference type="NCBI Taxonomy" id="412755"/>
    <lineage>
        <taxon>unclassified sequences</taxon>
        <taxon>metagenomes</taxon>
        <taxon>ecological metagenomes</taxon>
    </lineage>
</organism>
<evidence type="ECO:0000313" key="2">
    <source>
        <dbReference type="EMBL" id="GAG35475.1"/>
    </source>
</evidence>
<evidence type="ECO:0008006" key="3">
    <source>
        <dbReference type="Google" id="ProtNLM"/>
    </source>
</evidence>
<protein>
    <recommendedName>
        <fullName evidence="3">HTH luxR-type domain-containing protein</fullName>
    </recommendedName>
</protein>
<dbReference type="AlphaFoldDB" id="X0WXP4"/>
<feature type="compositionally biased region" description="Basic residues" evidence="1">
    <location>
        <begin position="63"/>
        <end position="79"/>
    </location>
</feature>
<dbReference type="InterPro" id="IPR016032">
    <property type="entry name" value="Sig_transdc_resp-reg_C-effctor"/>
</dbReference>
<dbReference type="SUPFAM" id="SSF46894">
    <property type="entry name" value="C-terminal effector domain of the bipartite response regulators"/>
    <property type="match status" value="1"/>
</dbReference>
<dbReference type="InterPro" id="IPR036388">
    <property type="entry name" value="WH-like_DNA-bd_sf"/>
</dbReference>
<sequence length="79" mass="8876">LRDDLTEREAFMTDELAAGSTRSEIARELGLSPARVTQLLQGVAEAYEEKFGVPGFEYGARRQEKRKPGRRPRKLRAAA</sequence>
<dbReference type="GO" id="GO:0003677">
    <property type="term" value="F:DNA binding"/>
    <property type="evidence" value="ECO:0007669"/>
    <property type="project" value="InterPro"/>
</dbReference>
<evidence type="ECO:0000256" key="1">
    <source>
        <dbReference type="SAM" id="MobiDB-lite"/>
    </source>
</evidence>
<gene>
    <name evidence="2" type="ORF">S01H1_70686</name>
</gene>
<name>X0WXP4_9ZZZZ</name>
<reference evidence="2" key="1">
    <citation type="journal article" date="2014" name="Front. Microbiol.">
        <title>High frequency of phylogenetically diverse reductive dehalogenase-homologous genes in deep subseafloor sedimentary metagenomes.</title>
        <authorList>
            <person name="Kawai M."/>
            <person name="Futagami T."/>
            <person name="Toyoda A."/>
            <person name="Takaki Y."/>
            <person name="Nishi S."/>
            <person name="Hori S."/>
            <person name="Arai W."/>
            <person name="Tsubouchi T."/>
            <person name="Morono Y."/>
            <person name="Uchiyama I."/>
            <person name="Ito T."/>
            <person name="Fujiyama A."/>
            <person name="Inagaki F."/>
            <person name="Takami H."/>
        </authorList>
    </citation>
    <scope>NUCLEOTIDE SEQUENCE</scope>
    <source>
        <strain evidence="2">Expedition CK06-06</strain>
    </source>
</reference>
<feature type="region of interest" description="Disordered" evidence="1">
    <location>
        <begin position="59"/>
        <end position="79"/>
    </location>
</feature>
<dbReference type="Gene3D" id="1.10.10.10">
    <property type="entry name" value="Winged helix-like DNA-binding domain superfamily/Winged helix DNA-binding domain"/>
    <property type="match status" value="1"/>
</dbReference>
<feature type="non-terminal residue" evidence="2">
    <location>
        <position position="1"/>
    </location>
</feature>
<comment type="caution">
    <text evidence="2">The sequence shown here is derived from an EMBL/GenBank/DDBJ whole genome shotgun (WGS) entry which is preliminary data.</text>
</comment>
<proteinExistence type="predicted"/>
<accession>X0WXP4</accession>
<dbReference type="GO" id="GO:0006355">
    <property type="term" value="P:regulation of DNA-templated transcription"/>
    <property type="evidence" value="ECO:0007669"/>
    <property type="project" value="InterPro"/>
</dbReference>
<dbReference type="EMBL" id="BARS01047016">
    <property type="protein sequence ID" value="GAG35475.1"/>
    <property type="molecule type" value="Genomic_DNA"/>
</dbReference>